<dbReference type="Proteomes" id="UP000800200">
    <property type="component" value="Unassembled WGS sequence"/>
</dbReference>
<dbReference type="AlphaFoldDB" id="A0A6A6EMA2"/>
<dbReference type="OrthoDB" id="3940486at2759"/>
<protein>
    <recommendedName>
        <fullName evidence="4">HMG box domain-containing protein</fullName>
    </recommendedName>
</protein>
<proteinExistence type="predicted"/>
<feature type="compositionally biased region" description="Low complexity" evidence="1">
    <location>
        <begin position="1"/>
        <end position="14"/>
    </location>
</feature>
<dbReference type="EMBL" id="ML994617">
    <property type="protein sequence ID" value="KAF2191056.1"/>
    <property type="molecule type" value="Genomic_DNA"/>
</dbReference>
<dbReference type="SUPFAM" id="SSF47095">
    <property type="entry name" value="HMG-box"/>
    <property type="match status" value="1"/>
</dbReference>
<evidence type="ECO:0000313" key="2">
    <source>
        <dbReference type="EMBL" id="KAF2191056.1"/>
    </source>
</evidence>
<organism evidence="2 3">
    <name type="scientific">Zopfia rhizophila CBS 207.26</name>
    <dbReference type="NCBI Taxonomy" id="1314779"/>
    <lineage>
        <taxon>Eukaryota</taxon>
        <taxon>Fungi</taxon>
        <taxon>Dikarya</taxon>
        <taxon>Ascomycota</taxon>
        <taxon>Pezizomycotina</taxon>
        <taxon>Dothideomycetes</taxon>
        <taxon>Dothideomycetes incertae sedis</taxon>
        <taxon>Zopfiaceae</taxon>
        <taxon>Zopfia</taxon>
    </lineage>
</organism>
<feature type="region of interest" description="Disordered" evidence="1">
    <location>
        <begin position="1"/>
        <end position="36"/>
    </location>
</feature>
<evidence type="ECO:0000256" key="1">
    <source>
        <dbReference type="SAM" id="MobiDB-lite"/>
    </source>
</evidence>
<name>A0A6A6EMA2_9PEZI</name>
<reference evidence="2" key="1">
    <citation type="journal article" date="2020" name="Stud. Mycol.">
        <title>101 Dothideomycetes genomes: a test case for predicting lifestyles and emergence of pathogens.</title>
        <authorList>
            <person name="Haridas S."/>
            <person name="Albert R."/>
            <person name="Binder M."/>
            <person name="Bloem J."/>
            <person name="Labutti K."/>
            <person name="Salamov A."/>
            <person name="Andreopoulos B."/>
            <person name="Baker S."/>
            <person name="Barry K."/>
            <person name="Bills G."/>
            <person name="Bluhm B."/>
            <person name="Cannon C."/>
            <person name="Castanera R."/>
            <person name="Culley D."/>
            <person name="Daum C."/>
            <person name="Ezra D."/>
            <person name="Gonzalez J."/>
            <person name="Henrissat B."/>
            <person name="Kuo A."/>
            <person name="Liang C."/>
            <person name="Lipzen A."/>
            <person name="Lutzoni F."/>
            <person name="Magnuson J."/>
            <person name="Mondo S."/>
            <person name="Nolan M."/>
            <person name="Ohm R."/>
            <person name="Pangilinan J."/>
            <person name="Park H.-J."/>
            <person name="Ramirez L."/>
            <person name="Alfaro M."/>
            <person name="Sun H."/>
            <person name="Tritt A."/>
            <person name="Yoshinaga Y."/>
            <person name="Zwiers L.-H."/>
            <person name="Turgeon B."/>
            <person name="Goodwin S."/>
            <person name="Spatafora J."/>
            <person name="Crous P."/>
            <person name="Grigoriev I."/>
        </authorList>
    </citation>
    <scope>NUCLEOTIDE SEQUENCE</scope>
    <source>
        <strain evidence="2">CBS 207.26</strain>
    </source>
</reference>
<evidence type="ECO:0000313" key="3">
    <source>
        <dbReference type="Proteomes" id="UP000800200"/>
    </source>
</evidence>
<keyword evidence="3" id="KW-1185">Reference proteome</keyword>
<dbReference type="InterPro" id="IPR036910">
    <property type="entry name" value="HMG_box_dom_sf"/>
</dbReference>
<gene>
    <name evidence="2" type="ORF">K469DRAFT_720028</name>
</gene>
<accession>A0A6A6EMA2</accession>
<sequence>MAPTTTKTSKAKATNGAGVKKAGRPKATSKNSNARTAMAKMQNYFKEHRAQFKDLSFKDQQKELGKLWKSAPENPKNAS</sequence>
<evidence type="ECO:0008006" key="4">
    <source>
        <dbReference type="Google" id="ProtNLM"/>
    </source>
</evidence>